<proteinExistence type="predicted"/>
<evidence type="ECO:0000313" key="2">
    <source>
        <dbReference type="Proteomes" id="UP000235005"/>
    </source>
</evidence>
<sequence>MPVKFVIVSAPRTGSTLLAKTLNSLPGLICHGELFLPNQVRGYRDGFDPFAATEEQRKTRSANLLQLRNTDACEFLETALYRPEMAVGMKVIYNDLLQTRWRDALQWLLAAPDLQWIHLQRRNPLRRYVSERIMQSGGAIHSGMGGKAKGQIQVKVDIEAFQERCDQLDAERQRVVQTIAGRSVLDVFYEDLSADIGGTVASVCKALGIDTSPACIAPALNKVGAEDLALSVSNYAELLDNDLTRHWAHTS</sequence>
<dbReference type="EMBL" id="PKUS01000012">
    <property type="protein sequence ID" value="PLW68683.1"/>
    <property type="molecule type" value="Genomic_DNA"/>
</dbReference>
<dbReference type="Proteomes" id="UP000235005">
    <property type="component" value="Unassembled WGS sequence"/>
</dbReference>
<evidence type="ECO:0008006" key="3">
    <source>
        <dbReference type="Google" id="ProtNLM"/>
    </source>
</evidence>
<evidence type="ECO:0000313" key="1">
    <source>
        <dbReference type="EMBL" id="PLW68683.1"/>
    </source>
</evidence>
<keyword evidence="2" id="KW-1185">Reference proteome</keyword>
<comment type="caution">
    <text evidence="1">The sequence shown here is derived from an EMBL/GenBank/DDBJ whole genome shotgun (WGS) entry which is preliminary data.</text>
</comment>
<accession>A0A2N5X2H4</accession>
<reference evidence="1 2" key="1">
    <citation type="submission" date="2018-01" db="EMBL/GenBank/DDBJ databases">
        <title>The draft genome sequence of Halioglobus lutimaris HF004.</title>
        <authorList>
            <person name="Du Z.-J."/>
            <person name="Shi M.-J."/>
        </authorList>
    </citation>
    <scope>NUCLEOTIDE SEQUENCE [LARGE SCALE GENOMIC DNA]</scope>
    <source>
        <strain evidence="1 2">HF004</strain>
    </source>
</reference>
<organism evidence="1 2">
    <name type="scientific">Pseudohalioglobus lutimaris</name>
    <dbReference type="NCBI Taxonomy" id="1737061"/>
    <lineage>
        <taxon>Bacteria</taxon>
        <taxon>Pseudomonadati</taxon>
        <taxon>Pseudomonadota</taxon>
        <taxon>Gammaproteobacteria</taxon>
        <taxon>Cellvibrionales</taxon>
        <taxon>Halieaceae</taxon>
        <taxon>Pseudohalioglobus</taxon>
    </lineage>
</organism>
<dbReference type="OrthoDB" id="9800698at2"/>
<name>A0A2N5X2H4_9GAMM</name>
<dbReference type="SUPFAM" id="SSF52540">
    <property type="entry name" value="P-loop containing nucleoside triphosphate hydrolases"/>
    <property type="match status" value="1"/>
</dbReference>
<protein>
    <recommendedName>
        <fullName evidence="3">Sulfotransferase</fullName>
    </recommendedName>
</protein>
<dbReference type="AlphaFoldDB" id="A0A2N5X2H4"/>
<dbReference type="Pfam" id="PF13469">
    <property type="entry name" value="Sulfotransfer_3"/>
    <property type="match status" value="1"/>
</dbReference>
<gene>
    <name evidence="1" type="ORF">C0039_11785</name>
</gene>
<dbReference type="InterPro" id="IPR027417">
    <property type="entry name" value="P-loop_NTPase"/>
</dbReference>
<dbReference type="Gene3D" id="3.40.50.300">
    <property type="entry name" value="P-loop containing nucleotide triphosphate hydrolases"/>
    <property type="match status" value="1"/>
</dbReference>